<sequence>MNSLREALDWKLMHDSDCANNSQKESNDSVLGSPNDSDFFASIQESASPRRMSMSEENEFLRMRAIQNQSEIHGFHQKIDFLVDEKEKLERYLET</sequence>
<dbReference type="Proteomes" id="UP001567538">
    <property type="component" value="Unassembled WGS sequence"/>
</dbReference>
<keyword evidence="3" id="KW-1185">Reference proteome</keyword>
<dbReference type="EMBL" id="JBEAFC010000008">
    <property type="protein sequence ID" value="KAL1544018.1"/>
    <property type="molecule type" value="Genomic_DNA"/>
</dbReference>
<feature type="region of interest" description="Disordered" evidence="1">
    <location>
        <begin position="17"/>
        <end position="54"/>
    </location>
</feature>
<proteinExistence type="predicted"/>
<organism evidence="2 3">
    <name type="scientific">Salvia divinorum</name>
    <name type="common">Maria pastora</name>
    <name type="synonym">Diviner's sage</name>
    <dbReference type="NCBI Taxonomy" id="28513"/>
    <lineage>
        <taxon>Eukaryota</taxon>
        <taxon>Viridiplantae</taxon>
        <taxon>Streptophyta</taxon>
        <taxon>Embryophyta</taxon>
        <taxon>Tracheophyta</taxon>
        <taxon>Spermatophyta</taxon>
        <taxon>Magnoliopsida</taxon>
        <taxon>eudicotyledons</taxon>
        <taxon>Gunneridae</taxon>
        <taxon>Pentapetalae</taxon>
        <taxon>asterids</taxon>
        <taxon>lamiids</taxon>
        <taxon>Lamiales</taxon>
        <taxon>Lamiaceae</taxon>
        <taxon>Nepetoideae</taxon>
        <taxon>Mentheae</taxon>
        <taxon>Salviinae</taxon>
        <taxon>Salvia</taxon>
        <taxon>Salvia subgen. Calosphace</taxon>
    </lineage>
</organism>
<dbReference type="GO" id="GO:0016787">
    <property type="term" value="F:hydrolase activity"/>
    <property type="evidence" value="ECO:0007669"/>
    <property type="project" value="UniProtKB-KW"/>
</dbReference>
<protein>
    <submittedName>
        <fullName evidence="2">P-loop containing nucleoside triphosphate hydrolases superfamily protein</fullName>
    </submittedName>
</protein>
<name>A0ABD1GIR7_SALDI</name>
<evidence type="ECO:0000313" key="2">
    <source>
        <dbReference type="EMBL" id="KAL1544018.1"/>
    </source>
</evidence>
<dbReference type="AlphaFoldDB" id="A0ABD1GIR7"/>
<feature type="compositionally biased region" description="Polar residues" evidence="1">
    <location>
        <begin position="18"/>
        <end position="36"/>
    </location>
</feature>
<evidence type="ECO:0000256" key="1">
    <source>
        <dbReference type="SAM" id="MobiDB-lite"/>
    </source>
</evidence>
<comment type="caution">
    <text evidence="2">The sequence shown here is derived from an EMBL/GenBank/DDBJ whole genome shotgun (WGS) entry which is preliminary data.</text>
</comment>
<accession>A0ABD1GIR7</accession>
<evidence type="ECO:0000313" key="3">
    <source>
        <dbReference type="Proteomes" id="UP001567538"/>
    </source>
</evidence>
<keyword evidence="2" id="KW-0378">Hydrolase</keyword>
<reference evidence="2 3" key="1">
    <citation type="submission" date="2024-06" db="EMBL/GenBank/DDBJ databases">
        <title>A chromosome level genome sequence of Diviner's sage (Salvia divinorum).</title>
        <authorList>
            <person name="Ford S.A."/>
            <person name="Ro D.-K."/>
            <person name="Ness R.W."/>
            <person name="Phillips M.A."/>
        </authorList>
    </citation>
    <scope>NUCLEOTIDE SEQUENCE [LARGE SCALE GENOMIC DNA]</scope>
    <source>
        <strain evidence="2">SAF-2024a</strain>
        <tissue evidence="2">Leaf</tissue>
    </source>
</reference>
<gene>
    <name evidence="2" type="ORF">AAHA92_20921</name>
</gene>